<accession>A0A1E3LR76</accession>
<gene>
    <name evidence="1" type="ORF">BFL28_06020</name>
</gene>
<name>A0A1E3LR76_9SPHN</name>
<protein>
    <recommendedName>
        <fullName evidence="3">Methyltransferase</fullName>
    </recommendedName>
</protein>
<keyword evidence="2" id="KW-1185">Reference proteome</keyword>
<dbReference type="OrthoDB" id="7376608at2"/>
<sequence length="456" mass="51623">MDDTQALLEQIEHSCRRLKMAQSTFGRLAVNDGKLVQRLQQGGRVTVQTVERVHRFIEEQDGTSASALRSGIKGLRAELRPEHNFRFYDNRQKYLMFVNTTTEKQIIADRAVQEMSDTQPVPPAIRLFDGGAGDGTALARMLRGLHRRHPWVPFYVVVKEISMENIRLTLEKMPDRLKEHPATVLVLTNLKYAEAPNLQPDTPAGASAMVWHEVGLEGTSAGQFEEQIQQLDPFLAKNWQASIAPSGNPMYRTPTVLVLYRKDHHFTLDPIIPRRGYAHADFDFALLSQPYRANAPLAFKTSKVITPLVRALRPNGKVMGVHSHGNDPGLEIIRKIWPNESPFQTGRAAIMQAVSDELGSAARDYHFHSLSDEQALFRYDIRTLPTEINEHTPIGSSTLFAAWNAASYVAQIEDGRLAKALSNDRYLEATREVLQRHQGLWFNDEIYLISRRSRLN</sequence>
<dbReference type="RefSeq" id="WP_069321831.1">
    <property type="nucleotide sequence ID" value="NZ_MDDS01000075.1"/>
</dbReference>
<organism evidence="1 2">
    <name type="scientific">Sphingomonas turrisvirgatae</name>
    <dbReference type="NCBI Taxonomy" id="1888892"/>
    <lineage>
        <taxon>Bacteria</taxon>
        <taxon>Pseudomonadati</taxon>
        <taxon>Pseudomonadota</taxon>
        <taxon>Alphaproteobacteria</taxon>
        <taxon>Sphingomonadales</taxon>
        <taxon>Sphingomonadaceae</taxon>
        <taxon>Sphingomonas</taxon>
    </lineage>
</organism>
<evidence type="ECO:0008006" key="3">
    <source>
        <dbReference type="Google" id="ProtNLM"/>
    </source>
</evidence>
<proteinExistence type="predicted"/>
<evidence type="ECO:0000313" key="1">
    <source>
        <dbReference type="EMBL" id="ODP36262.1"/>
    </source>
</evidence>
<dbReference type="AlphaFoldDB" id="A0A1E3LR76"/>
<dbReference type="STRING" id="1888892.BFL28_06020"/>
<dbReference type="EMBL" id="MDDS01000075">
    <property type="protein sequence ID" value="ODP36262.1"/>
    <property type="molecule type" value="Genomic_DNA"/>
</dbReference>
<reference evidence="1 2" key="1">
    <citation type="submission" date="2016-08" db="EMBL/GenBank/DDBJ databases">
        <title>Draft genome of the agarase producing Sphingomonas sp. MCT13.</title>
        <authorList>
            <person name="D'Andrea M.M."/>
            <person name="Rossolini G.M."/>
            <person name="Thaller M.C."/>
        </authorList>
    </citation>
    <scope>NUCLEOTIDE SEQUENCE [LARGE SCALE GENOMIC DNA]</scope>
    <source>
        <strain evidence="1 2">MCT13</strain>
    </source>
</reference>
<evidence type="ECO:0000313" key="2">
    <source>
        <dbReference type="Proteomes" id="UP000094487"/>
    </source>
</evidence>
<dbReference type="Proteomes" id="UP000094487">
    <property type="component" value="Unassembled WGS sequence"/>
</dbReference>
<comment type="caution">
    <text evidence="1">The sequence shown here is derived from an EMBL/GenBank/DDBJ whole genome shotgun (WGS) entry which is preliminary data.</text>
</comment>